<dbReference type="Pfam" id="PF12161">
    <property type="entry name" value="HsdM_N"/>
    <property type="match status" value="1"/>
</dbReference>
<keyword evidence="1" id="KW-0680">Restriction system</keyword>
<accession>A0A0P8CJ37</accession>
<comment type="caution">
    <text evidence="3">The sequence shown here is derived from an EMBL/GenBank/DDBJ whole genome shotgun (WGS) entry which is preliminary data.</text>
</comment>
<keyword evidence="3" id="KW-0489">Methyltransferase</keyword>
<dbReference type="InterPro" id="IPR029063">
    <property type="entry name" value="SAM-dependent_MTases_sf"/>
</dbReference>
<dbReference type="Gene3D" id="1.20.1260.30">
    <property type="match status" value="1"/>
</dbReference>
<reference evidence="3 4" key="1">
    <citation type="submission" date="2015-09" db="EMBL/GenBank/DDBJ databases">
        <title>A metagenomics-based metabolic model of nitrate-dependent anaerobic oxidation of methane by Methanoperedens-like archaea.</title>
        <authorList>
            <person name="Arshad A."/>
            <person name="Speth D.R."/>
            <person name="De Graaf R.M."/>
            <person name="Op Den Camp H.J."/>
            <person name="Jetten M.S."/>
            <person name="Welte C.U."/>
        </authorList>
    </citation>
    <scope>NUCLEOTIDE SEQUENCE [LARGE SCALE GENOMIC DNA]</scope>
</reference>
<dbReference type="EMBL" id="LKCM01000199">
    <property type="protein sequence ID" value="KPQ42889.1"/>
    <property type="molecule type" value="Genomic_DNA"/>
</dbReference>
<evidence type="ECO:0000313" key="4">
    <source>
        <dbReference type="Proteomes" id="UP000050360"/>
    </source>
</evidence>
<protein>
    <submittedName>
        <fullName evidence="3">Type I restriction-modification system specificity subunit</fullName>
        <ecNumber evidence="3">2.1.1.72</ecNumber>
    </submittedName>
</protein>
<dbReference type="GO" id="GO:0032259">
    <property type="term" value="P:methylation"/>
    <property type="evidence" value="ECO:0007669"/>
    <property type="project" value="UniProtKB-KW"/>
</dbReference>
<evidence type="ECO:0000259" key="2">
    <source>
        <dbReference type="Pfam" id="PF12161"/>
    </source>
</evidence>
<proteinExistence type="predicted"/>
<name>A0A0P8CJ37_9EURY</name>
<dbReference type="InterPro" id="IPR022749">
    <property type="entry name" value="D12N6_MeTrfase_N"/>
</dbReference>
<feature type="domain" description="N6 adenine-specific DNA methyltransferase N-terminal" evidence="2">
    <location>
        <begin position="7"/>
        <end position="53"/>
    </location>
</feature>
<gene>
    <name evidence="3" type="ORF">MPEBLZ_02571</name>
</gene>
<dbReference type="PATRIC" id="fig|1719120.3.peg.2808"/>
<dbReference type="AlphaFoldDB" id="A0A0P8CJ37"/>
<evidence type="ECO:0000256" key="1">
    <source>
        <dbReference type="ARBA" id="ARBA00022747"/>
    </source>
</evidence>
<sequence>MRLAPEIKSKIDALWDKFWSGGLSNPLSSIEQMSYLIFMKRFEDMDAMEQKKALHIRDSAWD</sequence>
<dbReference type="Proteomes" id="UP000050360">
    <property type="component" value="Unassembled WGS sequence"/>
</dbReference>
<dbReference type="InterPro" id="IPR038333">
    <property type="entry name" value="T1MK-like_N_sf"/>
</dbReference>
<evidence type="ECO:0000313" key="3">
    <source>
        <dbReference type="EMBL" id="KPQ42889.1"/>
    </source>
</evidence>
<organism evidence="3 4">
    <name type="scientific">Candidatus Methanoperedens nitratireducens</name>
    <dbReference type="NCBI Taxonomy" id="1392998"/>
    <lineage>
        <taxon>Archaea</taxon>
        <taxon>Methanobacteriati</taxon>
        <taxon>Methanobacteriota</taxon>
        <taxon>Stenosarchaea group</taxon>
        <taxon>Methanomicrobia</taxon>
        <taxon>Methanosarcinales</taxon>
        <taxon>ANME-2 cluster</taxon>
        <taxon>Candidatus Methanoperedentaceae</taxon>
        <taxon>Candidatus Methanoperedens</taxon>
    </lineage>
</organism>
<dbReference type="SUPFAM" id="SSF53335">
    <property type="entry name" value="S-adenosyl-L-methionine-dependent methyltransferases"/>
    <property type="match status" value="1"/>
</dbReference>
<dbReference type="EC" id="2.1.1.72" evidence="3"/>
<dbReference type="GO" id="GO:0009007">
    <property type="term" value="F:site-specific DNA-methyltransferase (adenine-specific) activity"/>
    <property type="evidence" value="ECO:0007669"/>
    <property type="project" value="UniProtKB-EC"/>
</dbReference>
<keyword evidence="3" id="KW-0808">Transferase</keyword>
<dbReference type="GO" id="GO:0009307">
    <property type="term" value="P:DNA restriction-modification system"/>
    <property type="evidence" value="ECO:0007669"/>
    <property type="project" value="UniProtKB-KW"/>
</dbReference>